<dbReference type="EMBL" id="SPUK01000016">
    <property type="protein sequence ID" value="TQV92011.1"/>
    <property type="molecule type" value="Genomic_DNA"/>
</dbReference>
<reference evidence="1 2" key="1">
    <citation type="journal article" date="2019" name="Appl. Microbiol. Biotechnol.">
        <title>Genome sequence of Isaria javanica and comparative genome analysis insights into family S53 peptidase evolution in fungal entomopathogens.</title>
        <authorList>
            <person name="Lin R."/>
            <person name="Zhang X."/>
            <person name="Xin B."/>
            <person name="Zou M."/>
            <person name="Gao Y."/>
            <person name="Qin F."/>
            <person name="Hu Q."/>
            <person name="Xie B."/>
            <person name="Cheng X."/>
        </authorList>
    </citation>
    <scope>NUCLEOTIDE SEQUENCE [LARGE SCALE GENOMIC DNA]</scope>
    <source>
        <strain evidence="1 2">IJ1G</strain>
    </source>
</reference>
<evidence type="ECO:0000313" key="1">
    <source>
        <dbReference type="EMBL" id="TQV92011.1"/>
    </source>
</evidence>
<proteinExistence type="predicted"/>
<dbReference type="Proteomes" id="UP000315783">
    <property type="component" value="Unassembled WGS sequence"/>
</dbReference>
<name>A0A545URC1_9HYPO</name>
<accession>A0A545URC1</accession>
<protein>
    <submittedName>
        <fullName evidence="1">Uncharacterized protein</fullName>
    </submittedName>
</protein>
<evidence type="ECO:0000313" key="2">
    <source>
        <dbReference type="Proteomes" id="UP000315783"/>
    </source>
</evidence>
<comment type="caution">
    <text evidence="1">The sequence shown here is derived from an EMBL/GenBank/DDBJ whole genome shotgun (WGS) entry which is preliminary data.</text>
</comment>
<sequence>MNAGGWIEFFDADMDLKSPDGSFQGTAIERWGKLLLQGGQKRGRDLLRPRLFADWCRDIGFEDVHEEIVPLPNNGWPEDPKMRAIGELYTANLIGLVDSFTKFLTLAGLSRTEAVELETQAKKDIQNPDIHFVVSTHIVYARKPL</sequence>
<dbReference type="AlphaFoldDB" id="A0A545URC1"/>
<dbReference type="STRING" id="43265.A0A545URC1"/>
<keyword evidence="2" id="KW-1185">Reference proteome</keyword>
<organism evidence="1 2">
    <name type="scientific">Cordyceps javanica</name>
    <dbReference type="NCBI Taxonomy" id="43265"/>
    <lineage>
        <taxon>Eukaryota</taxon>
        <taxon>Fungi</taxon>
        <taxon>Dikarya</taxon>
        <taxon>Ascomycota</taxon>
        <taxon>Pezizomycotina</taxon>
        <taxon>Sordariomycetes</taxon>
        <taxon>Hypocreomycetidae</taxon>
        <taxon>Hypocreales</taxon>
        <taxon>Cordycipitaceae</taxon>
        <taxon>Cordyceps</taxon>
    </lineage>
</organism>
<gene>
    <name evidence="1" type="ORF">IF1G_09083</name>
</gene>